<protein>
    <submittedName>
        <fullName evidence="3">(pine wood nematode) hypothetical protein</fullName>
    </submittedName>
</protein>
<feature type="chain" id="PRO_5035399885" evidence="1">
    <location>
        <begin position="22"/>
        <end position="362"/>
    </location>
</feature>
<dbReference type="InterPro" id="IPR005069">
    <property type="entry name" value="Nucl-diP-sugar_transferase"/>
</dbReference>
<dbReference type="PANTHER" id="PTHR31967">
    <property type="entry name" value="GROUNDHOG (HEDGEHOG-LIKE FAMILY)-RELATED"/>
    <property type="match status" value="1"/>
</dbReference>
<dbReference type="OrthoDB" id="5845882at2759"/>
<evidence type="ECO:0000313" key="6">
    <source>
        <dbReference type="WBParaSite" id="BXY_1429800.1"/>
    </source>
</evidence>
<organism evidence="4 6">
    <name type="scientific">Bursaphelenchus xylophilus</name>
    <name type="common">Pinewood nematode worm</name>
    <name type="synonym">Aphelenchoides xylophilus</name>
    <dbReference type="NCBI Taxonomy" id="6326"/>
    <lineage>
        <taxon>Eukaryota</taxon>
        <taxon>Metazoa</taxon>
        <taxon>Ecdysozoa</taxon>
        <taxon>Nematoda</taxon>
        <taxon>Chromadorea</taxon>
        <taxon>Rhabditida</taxon>
        <taxon>Tylenchina</taxon>
        <taxon>Tylenchomorpha</taxon>
        <taxon>Aphelenchoidea</taxon>
        <taxon>Aphelenchoididae</taxon>
        <taxon>Bursaphelenchus</taxon>
    </lineage>
</organism>
<dbReference type="eggNOG" id="ENOG502S37G">
    <property type="taxonomic scope" value="Eukaryota"/>
</dbReference>
<proteinExistence type="predicted"/>
<reference evidence="6" key="1">
    <citation type="submission" date="2016-11" db="UniProtKB">
        <authorList>
            <consortium name="WormBaseParasite"/>
        </authorList>
    </citation>
    <scope>IDENTIFICATION</scope>
</reference>
<sequence length="362" mass="42100">MKYFRVGWLPLILLLISRVFYDRLAYSTESLRFLNEASQDFGYQDFETAVYLHEVLERVQSPAVVLLNKHALNVTLNFLCNLRQFHVTSRVLVFAFDFHSYTVIKSSFPAAHVIHWKMLALQDPFTAGDGRYQLFQYFRARLSSYLTTKTSDFWMIQADTIWKKNLFESVEYNKTDLLFDQEGESGLLSDMIAGGYFHVKSNEKTFKFFKNIGDTLLDYYVTDNNLMTRQCYLRKFGVKCDFIPYNVIANWRYDPSDELEEPAFIQFDGGEGAEEKFIKMKKTGALFVDSESLSADPRLARCLASPDVDPKKKIKDKKAINKANIVIRSAHQTTELLCLLIPQLRTFFLGYLFPFYAYFLAI</sequence>
<feature type="signal peptide" evidence="1">
    <location>
        <begin position="1"/>
        <end position="21"/>
    </location>
</feature>
<dbReference type="WBParaSite" id="BXY_1429800.1">
    <property type="protein sequence ID" value="BXY_1429800.1"/>
    <property type="gene ID" value="BXY_1429800"/>
</dbReference>
<dbReference type="Proteomes" id="UP000582659">
    <property type="component" value="Unassembled WGS sequence"/>
</dbReference>
<feature type="domain" description="Nucleotide-diphospho-sugar transferase" evidence="2">
    <location>
        <begin position="88"/>
        <end position="277"/>
    </location>
</feature>
<keyword evidence="5" id="KW-1185">Reference proteome</keyword>
<dbReference type="EMBL" id="CAJFDI010000006">
    <property type="protein sequence ID" value="CAD5234466.1"/>
    <property type="molecule type" value="Genomic_DNA"/>
</dbReference>
<evidence type="ECO:0000313" key="3">
    <source>
        <dbReference type="EMBL" id="CAD5234466.1"/>
    </source>
</evidence>
<gene>
    <name evidence="3" type="ORF">BXYJ_LOCUS14557</name>
</gene>
<evidence type="ECO:0000313" key="5">
    <source>
        <dbReference type="Proteomes" id="UP000659654"/>
    </source>
</evidence>
<name>A0A1I7SML3_BURXY</name>
<dbReference type="EMBL" id="CAJFCV020000006">
    <property type="protein sequence ID" value="CAG9130272.1"/>
    <property type="molecule type" value="Genomic_DNA"/>
</dbReference>
<keyword evidence="1" id="KW-0732">Signal</keyword>
<evidence type="ECO:0000256" key="1">
    <source>
        <dbReference type="SAM" id="SignalP"/>
    </source>
</evidence>
<reference evidence="3" key="2">
    <citation type="submission" date="2020-09" db="EMBL/GenBank/DDBJ databases">
        <authorList>
            <person name="Kikuchi T."/>
        </authorList>
    </citation>
    <scope>NUCLEOTIDE SEQUENCE</scope>
    <source>
        <strain evidence="3">Ka4C1</strain>
    </source>
</reference>
<dbReference type="AlphaFoldDB" id="A0A1I7SML3"/>
<dbReference type="Pfam" id="PF03407">
    <property type="entry name" value="Nucleotid_trans"/>
    <property type="match status" value="1"/>
</dbReference>
<dbReference type="Proteomes" id="UP000659654">
    <property type="component" value="Unassembled WGS sequence"/>
</dbReference>
<accession>A0A1I7SML3</accession>
<evidence type="ECO:0000313" key="4">
    <source>
        <dbReference type="Proteomes" id="UP000095284"/>
    </source>
</evidence>
<dbReference type="Proteomes" id="UP000095284">
    <property type="component" value="Unplaced"/>
</dbReference>
<evidence type="ECO:0000259" key="2">
    <source>
        <dbReference type="Pfam" id="PF03407"/>
    </source>
</evidence>